<comment type="caution">
    <text evidence="2">The sequence shown here is derived from an EMBL/GenBank/DDBJ whole genome shotgun (WGS) entry which is preliminary data.</text>
</comment>
<reference evidence="3" key="2">
    <citation type="submission" date="2016-02" db="EMBL/GenBank/DDBJ databases">
        <title>Genome sequencing of Aspergillus luchuensis NBRC 4314.</title>
        <authorList>
            <person name="Yamada O."/>
        </authorList>
    </citation>
    <scope>NUCLEOTIDE SEQUENCE [LARGE SCALE GENOMIC DNA]</scope>
    <source>
        <strain evidence="3">RIB 2604</strain>
    </source>
</reference>
<sequence>MSAKGATRSAEKIPLEVVGRLAEAIVLDVTGEANKPEASDGWKKERSQATGDAGEGSSWGASTLSGR</sequence>
<dbReference type="EMBL" id="BCWF01000003">
    <property type="protein sequence ID" value="GAT19000.1"/>
    <property type="molecule type" value="Genomic_DNA"/>
</dbReference>
<reference evidence="2 3" key="1">
    <citation type="journal article" date="2016" name="DNA Res.">
        <title>Genome sequence of Aspergillus luchuensis NBRC 4314.</title>
        <authorList>
            <person name="Yamada O."/>
            <person name="Machida M."/>
            <person name="Hosoyama A."/>
            <person name="Goto M."/>
            <person name="Takahashi T."/>
            <person name="Futagami T."/>
            <person name="Yamagata Y."/>
            <person name="Takeuchi M."/>
            <person name="Kobayashi T."/>
            <person name="Koike H."/>
            <person name="Abe K."/>
            <person name="Asai K."/>
            <person name="Arita M."/>
            <person name="Fujita N."/>
            <person name="Fukuda K."/>
            <person name="Higa K."/>
            <person name="Horikawa H."/>
            <person name="Ishikawa T."/>
            <person name="Jinno K."/>
            <person name="Kato Y."/>
            <person name="Kirimura K."/>
            <person name="Mizutani O."/>
            <person name="Nakasone K."/>
            <person name="Sano M."/>
            <person name="Shiraishi Y."/>
            <person name="Tsukahara M."/>
            <person name="Gomi K."/>
        </authorList>
    </citation>
    <scope>NUCLEOTIDE SEQUENCE [LARGE SCALE GENOMIC DNA]</scope>
    <source>
        <strain evidence="2 3">RIB 2604</strain>
    </source>
</reference>
<evidence type="ECO:0000313" key="2">
    <source>
        <dbReference type="EMBL" id="GAT19000.1"/>
    </source>
</evidence>
<name>A0A146EYC1_ASPKA</name>
<feature type="compositionally biased region" description="Basic and acidic residues" evidence="1">
    <location>
        <begin position="34"/>
        <end position="47"/>
    </location>
</feature>
<proteinExistence type="predicted"/>
<evidence type="ECO:0000256" key="1">
    <source>
        <dbReference type="SAM" id="MobiDB-lite"/>
    </source>
</evidence>
<feature type="region of interest" description="Disordered" evidence="1">
    <location>
        <begin position="29"/>
        <end position="67"/>
    </location>
</feature>
<evidence type="ECO:0000313" key="3">
    <source>
        <dbReference type="Proteomes" id="UP000075230"/>
    </source>
</evidence>
<organism evidence="2 3">
    <name type="scientific">Aspergillus kawachii</name>
    <name type="common">White koji mold</name>
    <name type="synonym">Aspergillus awamori var. kawachi</name>
    <dbReference type="NCBI Taxonomy" id="1069201"/>
    <lineage>
        <taxon>Eukaryota</taxon>
        <taxon>Fungi</taxon>
        <taxon>Dikarya</taxon>
        <taxon>Ascomycota</taxon>
        <taxon>Pezizomycotina</taxon>
        <taxon>Eurotiomycetes</taxon>
        <taxon>Eurotiomycetidae</taxon>
        <taxon>Eurotiales</taxon>
        <taxon>Aspergillaceae</taxon>
        <taxon>Aspergillus</taxon>
        <taxon>Aspergillus subgen. Circumdati</taxon>
    </lineage>
</organism>
<accession>A0A146EYC1</accession>
<dbReference type="Proteomes" id="UP000075230">
    <property type="component" value="Unassembled WGS sequence"/>
</dbReference>
<protein>
    <submittedName>
        <fullName evidence="2">Integral membrane protein</fullName>
    </submittedName>
</protein>
<dbReference type="AlphaFoldDB" id="A0A146EYC1"/>
<gene>
    <name evidence="2" type="ORF">RIB2604_00300980</name>
</gene>